<reference evidence="1 2" key="1">
    <citation type="journal article" date="2017" name="Front. Microbiol.">
        <title>Strong Genomic and Phenotypic Heterogeneity in the Aeromonas sobria Species Complex.</title>
        <authorList>
            <person name="Gauthier J."/>
            <person name="Vincent A.T."/>
            <person name="Charette S.J."/>
            <person name="Derome N."/>
        </authorList>
    </citation>
    <scope>NUCLEOTIDE SEQUENCE [LARGE SCALE GENOMIC DNA]</scope>
    <source>
        <strain evidence="1 2">JF2635</strain>
    </source>
</reference>
<evidence type="ECO:0008006" key="3">
    <source>
        <dbReference type="Google" id="ProtNLM"/>
    </source>
</evidence>
<protein>
    <recommendedName>
        <fullName evidence="3">DUF4258 domain-containing protein</fullName>
    </recommendedName>
</protein>
<sequence length="96" mass="11048">MNGKLDSAYSHHAACRMQQRGIASELVELLLSIGRSAYHQGRELVYLDRKGLVMLQTECGLPAEYCQRLRRHYLVLQDGDIVTVGHKTTHFKRDRH</sequence>
<evidence type="ECO:0000313" key="2">
    <source>
        <dbReference type="Proteomes" id="UP000233526"/>
    </source>
</evidence>
<proteinExistence type="predicted"/>
<comment type="caution">
    <text evidence="1">The sequence shown here is derived from an EMBL/GenBank/DDBJ whole genome shotgun (WGS) entry which is preliminary data.</text>
</comment>
<dbReference type="Proteomes" id="UP000233526">
    <property type="component" value="Unassembled WGS sequence"/>
</dbReference>
<dbReference type="RefSeq" id="WP_101319872.1">
    <property type="nucleotide sequence ID" value="NZ_CAWNSS010000056.1"/>
</dbReference>
<dbReference type="AlphaFoldDB" id="A0A2N3IRD0"/>
<accession>A0A2N3IRD0</accession>
<evidence type="ECO:0000313" key="1">
    <source>
        <dbReference type="EMBL" id="PKQ74241.1"/>
    </source>
</evidence>
<name>A0A2N3IRD0_AERSO</name>
<gene>
    <name evidence="1" type="ORF">AOX56_05015</name>
</gene>
<organism evidence="1 2">
    <name type="scientific">Aeromonas sobria</name>
    <dbReference type="NCBI Taxonomy" id="646"/>
    <lineage>
        <taxon>Bacteria</taxon>
        <taxon>Pseudomonadati</taxon>
        <taxon>Pseudomonadota</taxon>
        <taxon>Gammaproteobacteria</taxon>
        <taxon>Aeromonadales</taxon>
        <taxon>Aeromonadaceae</taxon>
        <taxon>Aeromonas</taxon>
    </lineage>
</organism>
<dbReference type="EMBL" id="LJZX01000056">
    <property type="protein sequence ID" value="PKQ74241.1"/>
    <property type="molecule type" value="Genomic_DNA"/>
</dbReference>